<feature type="transmembrane region" description="Helical" evidence="1">
    <location>
        <begin position="101"/>
        <end position="121"/>
    </location>
</feature>
<dbReference type="Proteomes" id="UP000198131">
    <property type="component" value="Unassembled WGS sequence"/>
</dbReference>
<keyword evidence="1" id="KW-1133">Transmembrane helix</keyword>
<proteinExistence type="predicted"/>
<sequence length="399" mass="45295">MEHLSAPALAITSETSPTVRTRVQAVDIVRGLVMVVMALDHIREFWSPTPVRPEDVAQASMLLFFTRWVTHFCAPTFVFLSGLSIFLYQQKQPNRGRVSRFLFTRGLWLVTLEMLVISLFLTWGYELVLLQVIWAIGWGMMLLAGLIWLPRAVLAVLSACIVLLHNLLPAIQPVTAGTLVPALLHNSPFVFPVPHLTSFLVAYTIGPWLGVMLAGYLVGPWFRQPLPVRQRWLRLAGLGLLLLFVVLRASNLYGDPAPWSVQPRGLAYSIASFLNVTKYPPSLLFISLTLGVALLLLSWVETASGRLSRWLSTFGQVPFFYYLLHLLLISGGAWVWTRLAFGTPINLGFTSSKDWPAAYQPSLLRAYVVWLLVIAALYWPCRWYRNFRHQHSYWWLSYL</sequence>
<dbReference type="PANTHER" id="PTHR40407:SF1">
    <property type="entry name" value="HEPARAN-ALPHA-GLUCOSAMINIDE N-ACETYLTRANSFERASE CATALYTIC DOMAIN-CONTAINING PROTEIN"/>
    <property type="match status" value="1"/>
</dbReference>
<feature type="transmembrane region" description="Helical" evidence="1">
    <location>
        <begin position="68"/>
        <end position="89"/>
    </location>
</feature>
<dbReference type="EMBL" id="FYEW01000001">
    <property type="protein sequence ID" value="SNC66169.1"/>
    <property type="molecule type" value="Genomic_DNA"/>
</dbReference>
<dbReference type="AlphaFoldDB" id="A0A212TJD1"/>
<feature type="transmembrane region" description="Helical" evidence="1">
    <location>
        <begin position="357"/>
        <end position="379"/>
    </location>
</feature>
<keyword evidence="1" id="KW-0812">Transmembrane</keyword>
<feature type="domain" description="Heparan-alpha-glucosaminide N-acetyltransferase catalytic" evidence="2">
    <location>
        <begin position="22"/>
        <end position="226"/>
    </location>
</feature>
<feature type="transmembrane region" description="Helical" evidence="1">
    <location>
        <begin position="319"/>
        <end position="337"/>
    </location>
</feature>
<feature type="transmembrane region" description="Helical" evidence="1">
    <location>
        <begin position="200"/>
        <end position="219"/>
    </location>
</feature>
<reference evidence="4" key="1">
    <citation type="submission" date="2017-06" db="EMBL/GenBank/DDBJ databases">
        <authorList>
            <person name="Varghese N."/>
            <person name="Submissions S."/>
        </authorList>
    </citation>
    <scope>NUCLEOTIDE SEQUENCE [LARGE SCALE GENOMIC DNA]</scope>
    <source>
        <strain evidence="4">DSM 11116</strain>
    </source>
</reference>
<dbReference type="PANTHER" id="PTHR40407">
    <property type="entry name" value="MEMBRANE PROTEIN-LIKE PROTEIN"/>
    <property type="match status" value="1"/>
</dbReference>
<feature type="transmembrane region" description="Helical" evidence="1">
    <location>
        <begin position="231"/>
        <end position="250"/>
    </location>
</feature>
<dbReference type="InterPro" id="IPR012429">
    <property type="entry name" value="HGSNAT_cat"/>
</dbReference>
<feature type="transmembrane region" description="Helical" evidence="1">
    <location>
        <begin position="127"/>
        <end position="149"/>
    </location>
</feature>
<protein>
    <submittedName>
        <fullName evidence="3">Uncharacterized membrane protein</fullName>
    </submittedName>
</protein>
<dbReference type="RefSeq" id="WP_088842751.1">
    <property type="nucleotide sequence ID" value="NZ_FYEW01000001.1"/>
</dbReference>
<dbReference type="Pfam" id="PF07786">
    <property type="entry name" value="HGSNAT_cat"/>
    <property type="match status" value="1"/>
</dbReference>
<feature type="transmembrane region" description="Helical" evidence="1">
    <location>
        <begin position="156"/>
        <end position="180"/>
    </location>
</feature>
<evidence type="ECO:0000313" key="4">
    <source>
        <dbReference type="Proteomes" id="UP000198131"/>
    </source>
</evidence>
<name>A0A212TJD1_9BACT</name>
<gene>
    <name evidence="3" type="ORF">SAMN06265337_1521</name>
</gene>
<evidence type="ECO:0000259" key="2">
    <source>
        <dbReference type="Pfam" id="PF07786"/>
    </source>
</evidence>
<keyword evidence="1" id="KW-0472">Membrane</keyword>
<accession>A0A212TJD1</accession>
<evidence type="ECO:0000313" key="3">
    <source>
        <dbReference type="EMBL" id="SNC66169.1"/>
    </source>
</evidence>
<evidence type="ECO:0000256" key="1">
    <source>
        <dbReference type="SAM" id="Phobius"/>
    </source>
</evidence>
<organism evidence="3 4">
    <name type="scientific">Hymenobacter gelipurpurascens</name>
    <dbReference type="NCBI Taxonomy" id="89968"/>
    <lineage>
        <taxon>Bacteria</taxon>
        <taxon>Pseudomonadati</taxon>
        <taxon>Bacteroidota</taxon>
        <taxon>Cytophagia</taxon>
        <taxon>Cytophagales</taxon>
        <taxon>Hymenobacteraceae</taxon>
        <taxon>Hymenobacter</taxon>
    </lineage>
</organism>
<keyword evidence="4" id="KW-1185">Reference proteome</keyword>
<dbReference type="OrthoDB" id="508112at2"/>
<feature type="transmembrane region" description="Helical" evidence="1">
    <location>
        <begin position="282"/>
        <end position="299"/>
    </location>
</feature>